<evidence type="ECO:0000313" key="3">
    <source>
        <dbReference type="Proteomes" id="UP001139011"/>
    </source>
</evidence>
<evidence type="ECO:0000313" key="2">
    <source>
        <dbReference type="EMBL" id="MCK6256249.1"/>
    </source>
</evidence>
<keyword evidence="1" id="KW-1133">Transmembrane helix</keyword>
<keyword evidence="1" id="KW-0472">Membrane</keyword>
<feature type="transmembrane region" description="Helical" evidence="1">
    <location>
        <begin position="360"/>
        <end position="378"/>
    </location>
</feature>
<sequence>MMDIQTSKSDLVFLVICALLGLLAELSFFHGEIGISYFLFVTAFYWAFFWRFRGFSFTNRRIGFLLLFCIWLLSAGYFLYCNTLFYALNILVIPVLVILHVILITGSPTMDWYRLSFIPYAFSKLFALFPYNIAFFAKEKGNVKTKVDNKAYQVITKIGIGLLISVPLLLIVVNLLSSADSEFSRVIGRLPSLFVHVNLLEGSFRTIVVLLYTFGFFGFLQLLKSKWEPRALLQMNGKPKFWDPVIVSTLLVLINAVYVLFVTIQFQYFFSGNLQDSYTFAEYARRGFFELMAVTMINLTFLIGTLSFSKESGKGIRLFIKIMLTLLVAVSGVMLISAFMRLSLYESAYGYTLARVLPHSFMIFLGVIFLYTLVNVWIERLSLIRFYLISSLVYYTLLNMVNIDQFVVDQNLQRYKDTGKIDIYYLDSLSYTGVDELLDLYESHPDLPGLEKALSDRKKYTFAEDHSWQSFNIVKRSVRERLQEFRN</sequence>
<reference evidence="2" key="1">
    <citation type="submission" date="2021-09" db="EMBL/GenBank/DDBJ databases">
        <title>Genome analysis of Fictibacillus sp. KIGAM418 isolated from marine sediment.</title>
        <authorList>
            <person name="Seo M.-J."/>
            <person name="Cho E.-S."/>
            <person name="Hwang C.Y."/>
        </authorList>
    </citation>
    <scope>NUCLEOTIDE SEQUENCE</scope>
    <source>
        <strain evidence="2">KIGAM418</strain>
    </source>
</reference>
<evidence type="ECO:0000256" key="1">
    <source>
        <dbReference type="SAM" id="Phobius"/>
    </source>
</evidence>
<dbReference type="InterPro" id="IPR025291">
    <property type="entry name" value="DUF4153"/>
</dbReference>
<keyword evidence="1" id="KW-0812">Transmembrane</keyword>
<feature type="transmembrane region" description="Helical" evidence="1">
    <location>
        <begin position="202"/>
        <end position="223"/>
    </location>
</feature>
<dbReference type="Proteomes" id="UP001139011">
    <property type="component" value="Unassembled WGS sequence"/>
</dbReference>
<feature type="transmembrane region" description="Helical" evidence="1">
    <location>
        <begin position="288"/>
        <end position="306"/>
    </location>
</feature>
<gene>
    <name evidence="2" type="ORF">LCY76_06520</name>
</gene>
<organism evidence="2 3">
    <name type="scientific">Fictibacillus marinisediminis</name>
    <dbReference type="NCBI Taxonomy" id="2878389"/>
    <lineage>
        <taxon>Bacteria</taxon>
        <taxon>Bacillati</taxon>
        <taxon>Bacillota</taxon>
        <taxon>Bacilli</taxon>
        <taxon>Bacillales</taxon>
        <taxon>Fictibacillaceae</taxon>
        <taxon>Fictibacillus</taxon>
    </lineage>
</organism>
<proteinExistence type="predicted"/>
<feature type="transmembrane region" description="Helical" evidence="1">
    <location>
        <begin position="244"/>
        <end position="268"/>
    </location>
</feature>
<dbReference type="AlphaFoldDB" id="A0A9X1X933"/>
<feature type="transmembrane region" description="Helical" evidence="1">
    <location>
        <begin position="154"/>
        <end position="176"/>
    </location>
</feature>
<keyword evidence="3" id="KW-1185">Reference proteome</keyword>
<feature type="transmembrane region" description="Helical" evidence="1">
    <location>
        <begin position="62"/>
        <end position="80"/>
    </location>
</feature>
<dbReference type="RefSeq" id="WP_248251949.1">
    <property type="nucleotide sequence ID" value="NZ_JAIWJX010000002.1"/>
</dbReference>
<dbReference type="EMBL" id="JAIWJX010000002">
    <property type="protein sequence ID" value="MCK6256249.1"/>
    <property type="molecule type" value="Genomic_DNA"/>
</dbReference>
<dbReference type="Pfam" id="PF13687">
    <property type="entry name" value="DUF4153"/>
    <property type="match status" value="1"/>
</dbReference>
<name>A0A9X1X933_9BACL</name>
<protein>
    <submittedName>
        <fullName evidence="2">DUF4173 domain-containing protein</fullName>
    </submittedName>
</protein>
<accession>A0A9X1X933</accession>
<comment type="caution">
    <text evidence="2">The sequence shown here is derived from an EMBL/GenBank/DDBJ whole genome shotgun (WGS) entry which is preliminary data.</text>
</comment>
<feature type="transmembrane region" description="Helical" evidence="1">
    <location>
        <begin position="34"/>
        <end position="50"/>
    </location>
</feature>
<feature type="transmembrane region" description="Helical" evidence="1">
    <location>
        <begin position="318"/>
        <end position="340"/>
    </location>
</feature>
<feature type="transmembrane region" description="Helical" evidence="1">
    <location>
        <begin position="86"/>
        <end position="106"/>
    </location>
</feature>